<dbReference type="InterPro" id="IPR001841">
    <property type="entry name" value="Znf_RING"/>
</dbReference>
<feature type="region of interest" description="Disordered" evidence="5">
    <location>
        <begin position="220"/>
        <end position="259"/>
    </location>
</feature>
<keyword evidence="1" id="KW-0479">Metal-binding</keyword>
<name>A0ABR5BQ38_9TREE</name>
<protein>
    <recommendedName>
        <fullName evidence="10">SPX domain-containing protein</fullName>
    </recommendedName>
</protein>
<feature type="domain" description="RING-type" evidence="6">
    <location>
        <begin position="572"/>
        <end position="611"/>
    </location>
</feature>
<proteinExistence type="predicted"/>
<dbReference type="Gene3D" id="3.30.40.10">
    <property type="entry name" value="Zinc/RING finger domain, C3HC4 (zinc finger)"/>
    <property type="match status" value="1"/>
</dbReference>
<dbReference type="Proteomes" id="UP000054272">
    <property type="component" value="Unassembled WGS sequence"/>
</dbReference>
<evidence type="ECO:0000256" key="5">
    <source>
        <dbReference type="SAM" id="MobiDB-lite"/>
    </source>
</evidence>
<evidence type="ECO:0000256" key="2">
    <source>
        <dbReference type="ARBA" id="ARBA00022771"/>
    </source>
</evidence>
<dbReference type="InterPro" id="IPR013083">
    <property type="entry name" value="Znf_RING/FYVE/PHD"/>
</dbReference>
<feature type="domain" description="SPX" evidence="7">
    <location>
        <begin position="1"/>
        <end position="522"/>
    </location>
</feature>
<gene>
    <name evidence="8" type="ORF">I306_05495</name>
</gene>
<dbReference type="PROSITE" id="PS00518">
    <property type="entry name" value="ZF_RING_1"/>
    <property type="match status" value="1"/>
</dbReference>
<sequence length="667" mass="74896">MKYGKEFQQLLDSSYFPEEWKSSAIEYRQLKKVIKDVVAELTSMGLSPDILNKLLVVDDHSLILDERDSNSRETTEDELIEFEFESEEGSPSVFRYGHIPLYHQPQEVLVDPVLEDGGYPGIDNLHPHPHKFRLRLLSETSQATGPCSVRDLITAQSLSQCASSYQDEHLSERRGSEGSHRSRTVIKRAVGIGHGGIKAEYVVTGAPDHPVPQIRLHLSAPTSHLPSPSPSPSFAESEIGTDTETEDEDPPLDLASRTPRPFDRLYMLPASPSLNRVSAAKSPIWAIASTGNPDELSDLSLGEAAFEEEEEEESSPITRTLEISEQIPHLEREFIIPLSSDFTFFSLLTTALTSLSSFHAKQQILFQQSVEKLCGMISKSISPQASIEIIPTPFTPSNEMTPSIHLSKTSRKDLYAWREIFTLWIEAQIFESIAERDRGERTVEEAELRLQQFAKQVVKRGLGDRRTMKGKKVREAWEEFLRLNVLLLDLKKFQTANIKAARKILKKHDKRTALTASTGFQAFVRSTLSAPTDKDGNISTWVFYNTSLPHVLLASLTSTLLPILPSLDDYACLICTSIAFKPIRLACGHLFCVRCLVKMQKAGKGECPLCRSDVILLADKTCLDLTVMNFMKEWFPKEVKAKQKENDEEIVKEQAQATGMDTRCCIM</sequence>
<dbReference type="EMBL" id="KN848749">
    <property type="protein sequence ID" value="KIR77759.1"/>
    <property type="molecule type" value="Genomic_DNA"/>
</dbReference>
<dbReference type="PROSITE" id="PS51382">
    <property type="entry name" value="SPX"/>
    <property type="match status" value="1"/>
</dbReference>
<organism evidence="8 9">
    <name type="scientific">Cryptococcus gattii EJB2</name>
    <dbReference type="NCBI Taxonomy" id="1296103"/>
    <lineage>
        <taxon>Eukaryota</taxon>
        <taxon>Fungi</taxon>
        <taxon>Dikarya</taxon>
        <taxon>Basidiomycota</taxon>
        <taxon>Agaricomycotina</taxon>
        <taxon>Tremellomycetes</taxon>
        <taxon>Tremellales</taxon>
        <taxon>Cryptococcaceae</taxon>
        <taxon>Cryptococcus</taxon>
        <taxon>Cryptococcus gattii species complex</taxon>
    </lineage>
</organism>
<evidence type="ECO:0000256" key="4">
    <source>
        <dbReference type="PROSITE-ProRule" id="PRU00175"/>
    </source>
</evidence>
<feature type="compositionally biased region" description="Low complexity" evidence="5">
    <location>
        <begin position="220"/>
        <end position="238"/>
    </location>
</feature>
<dbReference type="PANTHER" id="PTHR23327:SF51">
    <property type="entry name" value="TRANSCRIPTIONAL REGULATOR OF YEAST FORM ADHERENCE 3"/>
    <property type="match status" value="1"/>
</dbReference>
<accession>A0ABR5BQ38</accession>
<evidence type="ECO:0000259" key="7">
    <source>
        <dbReference type="PROSITE" id="PS51382"/>
    </source>
</evidence>
<dbReference type="PROSITE" id="PS50089">
    <property type="entry name" value="ZF_RING_2"/>
    <property type="match status" value="1"/>
</dbReference>
<dbReference type="Pfam" id="PF03105">
    <property type="entry name" value="SPX"/>
    <property type="match status" value="1"/>
</dbReference>
<keyword evidence="2 4" id="KW-0863">Zinc-finger</keyword>
<evidence type="ECO:0008006" key="10">
    <source>
        <dbReference type="Google" id="ProtNLM"/>
    </source>
</evidence>
<evidence type="ECO:0000256" key="3">
    <source>
        <dbReference type="ARBA" id="ARBA00022833"/>
    </source>
</evidence>
<evidence type="ECO:0000259" key="6">
    <source>
        <dbReference type="PROSITE" id="PS50089"/>
    </source>
</evidence>
<reference evidence="8 9" key="1">
    <citation type="submission" date="2015-01" db="EMBL/GenBank/DDBJ databases">
        <title>The Genome Sequence of Cryptococcus gattii EJB2.</title>
        <authorList>
            <consortium name="The Broad Institute Genomics Platform"/>
            <person name="Cuomo C."/>
            <person name="Litvintseva A."/>
            <person name="Chen Y."/>
            <person name="Heitman J."/>
            <person name="Sun S."/>
            <person name="Springer D."/>
            <person name="Dromer F."/>
            <person name="Young S."/>
            <person name="Zeng Q."/>
            <person name="Gargeya S."/>
            <person name="Abouelleil A."/>
            <person name="Alvarado L."/>
            <person name="Chapman S.B."/>
            <person name="Gainer-Dewar J."/>
            <person name="Goldberg J."/>
            <person name="Griggs A."/>
            <person name="Gujja S."/>
            <person name="Hansen M."/>
            <person name="Howarth C."/>
            <person name="Imamovic A."/>
            <person name="Larimer J."/>
            <person name="Murphy C."/>
            <person name="Naylor J."/>
            <person name="Pearson M."/>
            <person name="Priest M."/>
            <person name="Roberts A."/>
            <person name="Saif S."/>
            <person name="Shea T."/>
            <person name="Sykes S."/>
            <person name="Wortman J."/>
            <person name="Nusbaum C."/>
            <person name="Birren B."/>
        </authorList>
    </citation>
    <scope>NUCLEOTIDE SEQUENCE [LARGE SCALE GENOMIC DNA]</scope>
    <source>
        <strain evidence="8 9">EJB2</strain>
    </source>
</reference>
<dbReference type="PANTHER" id="PTHR23327">
    <property type="entry name" value="RING FINGER PROTEIN 127"/>
    <property type="match status" value="1"/>
</dbReference>
<dbReference type="SMART" id="SM00184">
    <property type="entry name" value="RING"/>
    <property type="match status" value="1"/>
</dbReference>
<dbReference type="Pfam" id="PF13920">
    <property type="entry name" value="zf-C3HC4_3"/>
    <property type="match status" value="1"/>
</dbReference>
<dbReference type="InterPro" id="IPR004331">
    <property type="entry name" value="SPX_dom"/>
</dbReference>
<evidence type="ECO:0000313" key="8">
    <source>
        <dbReference type="EMBL" id="KIR77759.1"/>
    </source>
</evidence>
<dbReference type="InterPro" id="IPR017907">
    <property type="entry name" value="Znf_RING_CS"/>
</dbReference>
<keyword evidence="3" id="KW-0862">Zinc</keyword>
<dbReference type="SUPFAM" id="SSF57850">
    <property type="entry name" value="RING/U-box"/>
    <property type="match status" value="1"/>
</dbReference>
<evidence type="ECO:0000256" key="1">
    <source>
        <dbReference type="ARBA" id="ARBA00022723"/>
    </source>
</evidence>
<evidence type="ECO:0000313" key="9">
    <source>
        <dbReference type="Proteomes" id="UP000054272"/>
    </source>
</evidence>
<feature type="compositionally biased region" description="Acidic residues" evidence="5">
    <location>
        <begin position="239"/>
        <end position="251"/>
    </location>
</feature>
<keyword evidence="9" id="KW-1185">Reference proteome</keyword>